<dbReference type="AlphaFoldDB" id="A0A3M0GBN5"/>
<evidence type="ECO:0000259" key="1">
    <source>
        <dbReference type="PROSITE" id="PS51186"/>
    </source>
</evidence>
<dbReference type="Pfam" id="PF13673">
    <property type="entry name" value="Acetyltransf_10"/>
    <property type="match status" value="1"/>
</dbReference>
<accession>A0A3M0GBN5</accession>
<dbReference type="RefSeq" id="WP_121900790.1">
    <property type="nucleotide sequence ID" value="NZ_REFW01000001.1"/>
</dbReference>
<organism evidence="2 3">
    <name type="scientific">Tessaracoccus antarcticus</name>
    <dbReference type="NCBI Taxonomy" id="2479848"/>
    <lineage>
        <taxon>Bacteria</taxon>
        <taxon>Bacillati</taxon>
        <taxon>Actinomycetota</taxon>
        <taxon>Actinomycetes</taxon>
        <taxon>Propionibacteriales</taxon>
        <taxon>Propionibacteriaceae</taxon>
        <taxon>Tessaracoccus</taxon>
    </lineage>
</organism>
<dbReference type="OrthoDB" id="9796171at2"/>
<evidence type="ECO:0000313" key="3">
    <source>
        <dbReference type="Proteomes" id="UP000275256"/>
    </source>
</evidence>
<reference evidence="2 3" key="1">
    <citation type="submission" date="2018-10" db="EMBL/GenBank/DDBJ databases">
        <title>Tessaracoccus antarcticuss sp. nov., isolated from sediment.</title>
        <authorList>
            <person name="Zhou L.Y."/>
            <person name="Du Z.J."/>
        </authorList>
    </citation>
    <scope>NUCLEOTIDE SEQUENCE [LARGE SCALE GENOMIC DNA]</scope>
    <source>
        <strain evidence="2 3">JDX10</strain>
    </source>
</reference>
<feature type="domain" description="N-acetyltransferase" evidence="1">
    <location>
        <begin position="11"/>
        <end position="153"/>
    </location>
</feature>
<protein>
    <submittedName>
        <fullName evidence="2">GNAT family N-acetyltransferase</fullName>
    </submittedName>
</protein>
<dbReference type="EMBL" id="REFW01000001">
    <property type="protein sequence ID" value="RMB62240.1"/>
    <property type="molecule type" value="Genomic_DNA"/>
</dbReference>
<dbReference type="InterPro" id="IPR016181">
    <property type="entry name" value="Acyl_CoA_acyltransferase"/>
</dbReference>
<name>A0A3M0GBN5_9ACTN</name>
<sequence>MNASKPVIVARRWSEMSRDEVFEMMLLRTEVFFVEQRIDEQDFDAADRDDRTLHLWIADDDGIAAYLRVAALGVPEFGADRTFGRVAVRINRRGGGLARRLVREVVERCGHAPLTIHAQTYVVRLYEDFGFTVVGEPFVEAGLPHRTMVRPAR</sequence>
<proteinExistence type="predicted"/>
<dbReference type="Gene3D" id="3.40.630.30">
    <property type="match status" value="1"/>
</dbReference>
<dbReference type="PROSITE" id="PS51186">
    <property type="entry name" value="GNAT"/>
    <property type="match status" value="1"/>
</dbReference>
<dbReference type="InterPro" id="IPR000182">
    <property type="entry name" value="GNAT_dom"/>
</dbReference>
<dbReference type="Proteomes" id="UP000275256">
    <property type="component" value="Unassembled WGS sequence"/>
</dbReference>
<keyword evidence="2" id="KW-0808">Transferase</keyword>
<gene>
    <name evidence="2" type="ORF">EAX62_06685</name>
</gene>
<comment type="caution">
    <text evidence="2">The sequence shown here is derived from an EMBL/GenBank/DDBJ whole genome shotgun (WGS) entry which is preliminary data.</text>
</comment>
<dbReference type="SUPFAM" id="SSF55729">
    <property type="entry name" value="Acyl-CoA N-acyltransferases (Nat)"/>
    <property type="match status" value="1"/>
</dbReference>
<evidence type="ECO:0000313" key="2">
    <source>
        <dbReference type="EMBL" id="RMB62240.1"/>
    </source>
</evidence>
<dbReference type="GO" id="GO:0016747">
    <property type="term" value="F:acyltransferase activity, transferring groups other than amino-acyl groups"/>
    <property type="evidence" value="ECO:0007669"/>
    <property type="project" value="InterPro"/>
</dbReference>
<keyword evidence="3" id="KW-1185">Reference proteome</keyword>